<organism evidence="10 11">
    <name type="scientific">Halorhodospira neutriphila</name>
    <dbReference type="NCBI Taxonomy" id="168379"/>
    <lineage>
        <taxon>Bacteria</taxon>
        <taxon>Pseudomonadati</taxon>
        <taxon>Pseudomonadota</taxon>
        <taxon>Gammaproteobacteria</taxon>
        <taxon>Chromatiales</taxon>
        <taxon>Ectothiorhodospiraceae</taxon>
        <taxon>Halorhodospira</taxon>
    </lineage>
</organism>
<feature type="binding site" evidence="8">
    <location>
        <position position="182"/>
    </location>
    <ligand>
        <name>Zn(2+)</name>
        <dbReference type="ChEBI" id="CHEBI:29105"/>
        <label>3</label>
    </ligand>
</feature>
<evidence type="ECO:0000313" key="11">
    <source>
        <dbReference type="Proteomes" id="UP000738126"/>
    </source>
</evidence>
<dbReference type="PROSITE" id="PS00729">
    <property type="entry name" value="AP_NUCLEASE_F2_1"/>
    <property type="match status" value="1"/>
</dbReference>
<keyword evidence="2 8" id="KW-0479">Metal-binding</keyword>
<comment type="cofactor">
    <cofactor evidence="8">
        <name>Zn(2+)</name>
        <dbReference type="ChEBI" id="CHEBI:29105"/>
    </cofactor>
    <text evidence="8">Binds 3 Zn(2+) ions.</text>
</comment>
<evidence type="ECO:0000256" key="4">
    <source>
        <dbReference type="ARBA" id="ARBA00022763"/>
    </source>
</evidence>
<feature type="domain" description="Xylose isomerase-like TIM barrel" evidence="9">
    <location>
        <begin position="21"/>
        <end position="279"/>
    </location>
</feature>
<keyword evidence="8" id="KW-0540">Nuclease</keyword>
<feature type="binding site" evidence="8">
    <location>
        <position position="67"/>
    </location>
    <ligand>
        <name>Zn(2+)</name>
        <dbReference type="ChEBI" id="CHEBI:29105"/>
        <label>1</label>
    </ligand>
</feature>
<evidence type="ECO:0000256" key="6">
    <source>
        <dbReference type="ARBA" id="ARBA00022833"/>
    </source>
</evidence>
<dbReference type="SMART" id="SM00518">
    <property type="entry name" value="AP2Ec"/>
    <property type="match status" value="1"/>
</dbReference>
<name>A0ABS1E4A1_9GAMM</name>
<evidence type="ECO:0000256" key="8">
    <source>
        <dbReference type="HAMAP-Rule" id="MF_00152"/>
    </source>
</evidence>
<protein>
    <recommendedName>
        <fullName evidence="8">Probable endonuclease 4</fullName>
        <ecNumber evidence="8">3.1.21.2</ecNumber>
    </recommendedName>
    <alternativeName>
        <fullName evidence="8">Endodeoxyribonuclease IV</fullName>
    </alternativeName>
    <alternativeName>
        <fullName evidence="8">Endonuclease IV</fullName>
    </alternativeName>
</protein>
<dbReference type="InterPro" id="IPR001719">
    <property type="entry name" value="AP_endonuc_2"/>
</dbReference>
<reference evidence="10 11" key="1">
    <citation type="journal article" date="2020" name="Microorganisms">
        <title>Osmotic Adaptation and Compatible Solute Biosynthesis of Phototrophic Bacteria as Revealed from Genome Analyses.</title>
        <authorList>
            <person name="Imhoff J.F."/>
            <person name="Rahn T."/>
            <person name="Kunzel S."/>
            <person name="Keller A."/>
            <person name="Neulinger S.C."/>
        </authorList>
    </citation>
    <scope>NUCLEOTIDE SEQUENCE [LARGE SCALE GENOMIC DNA]</scope>
    <source>
        <strain evidence="10 11">DSM 15116</strain>
    </source>
</reference>
<feature type="binding site" evidence="8">
    <location>
        <position position="231"/>
    </location>
    <ligand>
        <name>Zn(2+)</name>
        <dbReference type="ChEBI" id="CHEBI:29105"/>
        <label>3</label>
    </ligand>
</feature>
<dbReference type="CDD" id="cd00019">
    <property type="entry name" value="AP2Ec"/>
    <property type="match status" value="1"/>
</dbReference>
<dbReference type="HAMAP" id="MF_00152">
    <property type="entry name" value="Nfo"/>
    <property type="match status" value="1"/>
</dbReference>
<accession>A0ABS1E4A1</accession>
<evidence type="ECO:0000259" key="9">
    <source>
        <dbReference type="Pfam" id="PF01261"/>
    </source>
</evidence>
<evidence type="ECO:0000313" key="10">
    <source>
        <dbReference type="EMBL" id="MBK1726571.1"/>
    </source>
</evidence>
<comment type="caution">
    <text evidence="10">The sequence shown here is derived from an EMBL/GenBank/DDBJ whole genome shotgun (WGS) entry which is preliminary data.</text>
</comment>
<evidence type="ECO:0000256" key="7">
    <source>
        <dbReference type="ARBA" id="ARBA00023204"/>
    </source>
</evidence>
<keyword evidence="7 8" id="KW-0234">DNA repair</keyword>
<dbReference type="PANTHER" id="PTHR21445:SF0">
    <property type="entry name" value="APURINIC-APYRIMIDINIC ENDONUCLEASE"/>
    <property type="match status" value="1"/>
</dbReference>
<feature type="binding site" evidence="8">
    <location>
        <position position="145"/>
    </location>
    <ligand>
        <name>Zn(2+)</name>
        <dbReference type="ChEBI" id="CHEBI:29105"/>
        <label>2</label>
    </ligand>
</feature>
<evidence type="ECO:0000256" key="5">
    <source>
        <dbReference type="ARBA" id="ARBA00022801"/>
    </source>
</evidence>
<evidence type="ECO:0000256" key="1">
    <source>
        <dbReference type="ARBA" id="ARBA00005340"/>
    </source>
</evidence>
<dbReference type="NCBIfam" id="NF002197">
    <property type="entry name" value="PRK01060.1-2"/>
    <property type="match status" value="1"/>
</dbReference>
<evidence type="ECO:0000256" key="2">
    <source>
        <dbReference type="ARBA" id="ARBA00022723"/>
    </source>
</evidence>
<dbReference type="InterPro" id="IPR013022">
    <property type="entry name" value="Xyl_isomerase-like_TIM-brl"/>
</dbReference>
<dbReference type="PROSITE" id="PS00731">
    <property type="entry name" value="AP_NUCLEASE_F2_3"/>
    <property type="match status" value="1"/>
</dbReference>
<dbReference type="PANTHER" id="PTHR21445">
    <property type="entry name" value="ENDONUCLEASE IV ENDODEOXYRIBONUCLEASE IV"/>
    <property type="match status" value="1"/>
</dbReference>
<keyword evidence="5 8" id="KW-0378">Hydrolase</keyword>
<proteinExistence type="inferred from homology"/>
<dbReference type="EMBL" id="NRSH01000051">
    <property type="protein sequence ID" value="MBK1726571.1"/>
    <property type="molecule type" value="Genomic_DNA"/>
</dbReference>
<dbReference type="RefSeq" id="WP_200257860.1">
    <property type="nucleotide sequence ID" value="NZ_NRSH01000051.1"/>
</dbReference>
<evidence type="ECO:0000256" key="3">
    <source>
        <dbReference type="ARBA" id="ARBA00022759"/>
    </source>
</evidence>
<feature type="binding site" evidence="8">
    <location>
        <position position="261"/>
    </location>
    <ligand>
        <name>Zn(2+)</name>
        <dbReference type="ChEBI" id="CHEBI:29105"/>
        <label>2</label>
    </ligand>
</feature>
<keyword evidence="11" id="KW-1185">Reference proteome</keyword>
<feature type="binding site" evidence="8">
    <location>
        <position position="107"/>
    </location>
    <ligand>
        <name>Zn(2+)</name>
        <dbReference type="ChEBI" id="CHEBI:29105"/>
        <label>1</label>
    </ligand>
</feature>
<feature type="binding site" evidence="8">
    <location>
        <position position="145"/>
    </location>
    <ligand>
        <name>Zn(2+)</name>
        <dbReference type="ChEBI" id="CHEBI:29105"/>
        <label>1</label>
    </ligand>
</feature>
<feature type="binding site" evidence="8">
    <location>
        <position position="216"/>
    </location>
    <ligand>
        <name>Zn(2+)</name>
        <dbReference type="ChEBI" id="CHEBI:29105"/>
        <label>2</label>
    </ligand>
</feature>
<keyword evidence="6 8" id="KW-0862">Zinc</keyword>
<keyword evidence="4 8" id="KW-0227">DNA damage</keyword>
<dbReference type="PROSITE" id="PS51432">
    <property type="entry name" value="AP_NUCLEASE_F2_4"/>
    <property type="match status" value="1"/>
</dbReference>
<dbReference type="InterPro" id="IPR036237">
    <property type="entry name" value="Xyl_isomerase-like_sf"/>
</dbReference>
<dbReference type="Proteomes" id="UP000738126">
    <property type="component" value="Unassembled WGS sequence"/>
</dbReference>
<sequence>MPQLGAHVSAAGGPQRAPERGAQIGCDCIQVFTRNQRTWRAKPVGDDEAAAFRRARAEHGIGAVMSHASYLINLGTADAEKHAKSQAALEAELERCHRLGIELLNFHPGAHVGAGMEAGIEAIAATLNAVCRNHPDKDDVLLVLENVAGQGTTVGADFGELAAIIERLEAPERFGVCIDTAHAFAAGYELHTEPGWQAMWAAFDAVLAPSRLVALHLNDSRPGCGSRKDRHALLGRGAIGPEAFVRAVTDPRTRALPQFLETPAGPAGWAEEIRWLRACAEQGQAPALPQIEDAGVQL</sequence>
<feature type="binding site" evidence="8">
    <location>
        <position position="229"/>
    </location>
    <ligand>
        <name>Zn(2+)</name>
        <dbReference type="ChEBI" id="CHEBI:29105"/>
        <label>3</label>
    </ligand>
</feature>
<feature type="binding site" evidence="8">
    <location>
        <position position="179"/>
    </location>
    <ligand>
        <name>Zn(2+)</name>
        <dbReference type="ChEBI" id="CHEBI:29105"/>
        <label>2</label>
    </ligand>
</feature>
<comment type="similarity">
    <text evidence="1 8">Belongs to the AP endonuclease 2 family.</text>
</comment>
<dbReference type="NCBIfam" id="TIGR00587">
    <property type="entry name" value="nfo"/>
    <property type="match status" value="1"/>
</dbReference>
<gene>
    <name evidence="8" type="primary">nfo</name>
    <name evidence="10" type="ORF">CKO13_05940</name>
</gene>
<dbReference type="SUPFAM" id="SSF51658">
    <property type="entry name" value="Xylose isomerase-like"/>
    <property type="match status" value="1"/>
</dbReference>
<dbReference type="Gene3D" id="3.20.20.150">
    <property type="entry name" value="Divalent-metal-dependent TIM barrel enzymes"/>
    <property type="match status" value="1"/>
</dbReference>
<comment type="catalytic activity">
    <reaction evidence="8">
        <text>Endonucleolytic cleavage to 5'-phosphooligonucleotide end-products.</text>
        <dbReference type="EC" id="3.1.21.2"/>
    </reaction>
</comment>
<dbReference type="InterPro" id="IPR018246">
    <property type="entry name" value="AP_endonuc_F2_Zn_BS"/>
</dbReference>
<keyword evidence="3 8" id="KW-0255">Endonuclease</keyword>
<comment type="function">
    <text evidence="8">Endonuclease IV plays a role in DNA repair. It cleaves phosphodiester bonds at apurinic or apyrimidinic (AP) sites, generating a 3'-hydroxyl group and a 5'-terminal sugar phosphate.</text>
</comment>
<dbReference type="EC" id="3.1.21.2" evidence="8"/>
<dbReference type="Pfam" id="PF01261">
    <property type="entry name" value="AP_endonuc_2"/>
    <property type="match status" value="1"/>
</dbReference>